<reference evidence="2" key="1">
    <citation type="submission" date="2021-01" db="EMBL/GenBank/DDBJ databases">
        <authorList>
            <consortium name="Genoscope - CEA"/>
            <person name="William W."/>
        </authorList>
    </citation>
    <scope>NUCLEOTIDE SEQUENCE</scope>
</reference>
<evidence type="ECO:0000256" key="1">
    <source>
        <dbReference type="SAM" id="Coils"/>
    </source>
</evidence>
<keyword evidence="3" id="KW-1185">Reference proteome</keyword>
<evidence type="ECO:0000313" key="3">
    <source>
        <dbReference type="Proteomes" id="UP000688137"/>
    </source>
</evidence>
<accession>A0A8S1L5Y4</accession>
<comment type="caution">
    <text evidence="2">The sequence shown here is derived from an EMBL/GenBank/DDBJ whole genome shotgun (WGS) entry which is preliminary data.</text>
</comment>
<protein>
    <submittedName>
        <fullName evidence="2">Uncharacterized protein</fullName>
    </submittedName>
</protein>
<keyword evidence="1" id="KW-0175">Coiled coil</keyword>
<dbReference type="AlphaFoldDB" id="A0A8S1L5Y4"/>
<evidence type="ECO:0000313" key="2">
    <source>
        <dbReference type="EMBL" id="CAD8060963.1"/>
    </source>
</evidence>
<sequence length="256" mass="30795">MLFSQQQDYNPKDIYQPSSMSYGAGIFKSQNQQPYYNQQPRTRAEREYLKEVNSQQTVMQSRQFDTPQKEDMKTLLHNPAPNTTLFQQEQERFLKDFAVEDKQQREYQNKQKQLQYESRRIANLEREGMIWQRNELYQQKDELKRQYHQEQYTQGKRNLNGLAYNPLTLEYAQNEQGQALKRQDDMTQVRQLVRAQNLDHRANCGYNLLTGENRKGVEEIVPDDLKGHYQNKMQERDNQLNIKHYALQQQLLSKQY</sequence>
<proteinExistence type="predicted"/>
<feature type="coiled-coil region" evidence="1">
    <location>
        <begin position="107"/>
        <end position="153"/>
    </location>
</feature>
<name>A0A8S1L5Y4_PARPR</name>
<gene>
    <name evidence="2" type="ORF">PPRIM_AZ9-3.1.T0310070</name>
</gene>
<dbReference type="OMA" id="KGHYQNK"/>
<organism evidence="2 3">
    <name type="scientific">Paramecium primaurelia</name>
    <dbReference type="NCBI Taxonomy" id="5886"/>
    <lineage>
        <taxon>Eukaryota</taxon>
        <taxon>Sar</taxon>
        <taxon>Alveolata</taxon>
        <taxon>Ciliophora</taxon>
        <taxon>Intramacronucleata</taxon>
        <taxon>Oligohymenophorea</taxon>
        <taxon>Peniculida</taxon>
        <taxon>Parameciidae</taxon>
        <taxon>Paramecium</taxon>
    </lineage>
</organism>
<dbReference type="EMBL" id="CAJJDM010000030">
    <property type="protein sequence ID" value="CAD8060963.1"/>
    <property type="molecule type" value="Genomic_DNA"/>
</dbReference>
<dbReference type="Proteomes" id="UP000688137">
    <property type="component" value="Unassembled WGS sequence"/>
</dbReference>